<dbReference type="PANTHER" id="PTHR38767:SF1">
    <property type="entry name" value="DNA POLYMERASE III SUBUNIT CHI"/>
    <property type="match status" value="1"/>
</dbReference>
<dbReference type="GO" id="GO:0006260">
    <property type="term" value="P:DNA replication"/>
    <property type="evidence" value="ECO:0007669"/>
    <property type="project" value="InterPro"/>
</dbReference>
<dbReference type="InterPro" id="IPR007459">
    <property type="entry name" value="DNA_pol3_chi"/>
</dbReference>
<reference evidence="1 2" key="1">
    <citation type="submission" date="2017-01" db="EMBL/GenBank/DDBJ databases">
        <title>Genome sequencing of Rhodoferax fermentans JCM 7819.</title>
        <authorList>
            <person name="Kim Y.J."/>
            <person name="Farh M.E.-A."/>
            <person name="Yang D.-C."/>
        </authorList>
    </citation>
    <scope>NUCLEOTIDE SEQUENCE [LARGE SCALE GENOMIC DNA]</scope>
    <source>
        <strain evidence="1 2">JCM 7819</strain>
    </source>
</reference>
<dbReference type="GO" id="GO:0032298">
    <property type="term" value="P:positive regulation of DNA-templated DNA replication initiation"/>
    <property type="evidence" value="ECO:0007669"/>
    <property type="project" value="TreeGrafter"/>
</dbReference>
<dbReference type="GO" id="GO:0003677">
    <property type="term" value="F:DNA binding"/>
    <property type="evidence" value="ECO:0007669"/>
    <property type="project" value="InterPro"/>
</dbReference>
<dbReference type="InterPro" id="IPR036768">
    <property type="entry name" value="PolIII_chi_sf"/>
</dbReference>
<dbReference type="GO" id="GO:0003887">
    <property type="term" value="F:DNA-directed DNA polymerase activity"/>
    <property type="evidence" value="ECO:0007669"/>
    <property type="project" value="InterPro"/>
</dbReference>
<name>A0A1T1AUF1_RHOFE</name>
<comment type="caution">
    <text evidence="1">The sequence shown here is derived from an EMBL/GenBank/DDBJ whole genome shotgun (WGS) entry which is preliminary data.</text>
</comment>
<dbReference type="OrthoDB" id="5297568at2"/>
<dbReference type="SUPFAM" id="SSF102400">
    <property type="entry name" value="DNA polymerase III chi subunit"/>
    <property type="match status" value="1"/>
</dbReference>
<gene>
    <name evidence="1" type="ORF">RF819_14265</name>
</gene>
<evidence type="ECO:0000313" key="2">
    <source>
        <dbReference type="Proteomes" id="UP000190750"/>
    </source>
</evidence>
<dbReference type="Pfam" id="PF04364">
    <property type="entry name" value="DNA_pol3_chi"/>
    <property type="match status" value="1"/>
</dbReference>
<dbReference type="RefSeq" id="WP_078365579.1">
    <property type="nucleotide sequence ID" value="NZ_MTJN01000002.1"/>
</dbReference>
<dbReference type="AlphaFoldDB" id="A0A1T1AUF1"/>
<protein>
    <recommendedName>
        <fullName evidence="3">DNA polymerase III subunit chi</fullName>
    </recommendedName>
</protein>
<dbReference type="Proteomes" id="UP000190750">
    <property type="component" value="Unassembled WGS sequence"/>
</dbReference>
<dbReference type="STRING" id="28066.RF819_14265"/>
<dbReference type="PANTHER" id="PTHR38767">
    <property type="entry name" value="DNA POLYMERASE III SUBUNIT CHI"/>
    <property type="match status" value="1"/>
</dbReference>
<proteinExistence type="predicted"/>
<organism evidence="1 2">
    <name type="scientific">Rhodoferax fermentans</name>
    <dbReference type="NCBI Taxonomy" id="28066"/>
    <lineage>
        <taxon>Bacteria</taxon>
        <taxon>Pseudomonadati</taxon>
        <taxon>Pseudomonadota</taxon>
        <taxon>Betaproteobacteria</taxon>
        <taxon>Burkholderiales</taxon>
        <taxon>Comamonadaceae</taxon>
        <taxon>Rhodoferax</taxon>
    </lineage>
</organism>
<accession>A0A1T1AUF1</accession>
<dbReference type="Gene3D" id="3.40.50.10110">
    <property type="entry name" value="DNA polymerase III subunit chi"/>
    <property type="match status" value="1"/>
</dbReference>
<evidence type="ECO:0008006" key="3">
    <source>
        <dbReference type="Google" id="ProtNLM"/>
    </source>
</evidence>
<evidence type="ECO:0000313" key="1">
    <source>
        <dbReference type="EMBL" id="OOV07730.1"/>
    </source>
</evidence>
<sequence>MSTAAFHFNVDNRLHYTCRLVRKAVAAGNRLVVTGSQDTLAQLDRDLWALSATEFLPHCHSSDPAPLAHRSLVLLCESLDGVAVRDVLINLAESVPQGAQEFERVIEVVTVDPLERSQARLRWKHYTQAGLKLVQHDLGHGAAS</sequence>
<keyword evidence="2" id="KW-1185">Reference proteome</keyword>
<dbReference type="EMBL" id="MTJN01000002">
    <property type="protein sequence ID" value="OOV07730.1"/>
    <property type="molecule type" value="Genomic_DNA"/>
</dbReference>